<dbReference type="AlphaFoldDB" id="A0A2B7Z1H0"/>
<comment type="similarity">
    <text evidence="2">Belongs to the major facilitator superfamily. Sugar transporter (TC 2.A.1.1) family.</text>
</comment>
<dbReference type="GO" id="GO:0016020">
    <property type="term" value="C:membrane"/>
    <property type="evidence" value="ECO:0007669"/>
    <property type="project" value="UniProtKB-SubCell"/>
</dbReference>
<feature type="transmembrane region" description="Helical" evidence="8">
    <location>
        <begin position="473"/>
        <end position="493"/>
    </location>
</feature>
<feature type="transmembrane region" description="Helical" evidence="8">
    <location>
        <begin position="612"/>
        <end position="631"/>
    </location>
</feature>
<evidence type="ECO:0000256" key="2">
    <source>
        <dbReference type="ARBA" id="ARBA00010992"/>
    </source>
</evidence>
<keyword evidence="3" id="KW-0813">Transport</keyword>
<feature type="transmembrane region" description="Helical" evidence="8">
    <location>
        <begin position="204"/>
        <end position="226"/>
    </location>
</feature>
<gene>
    <name evidence="10" type="ORF">AJ80_01269</name>
</gene>
<evidence type="ECO:0000313" key="10">
    <source>
        <dbReference type="EMBL" id="PGH27083.1"/>
    </source>
</evidence>
<keyword evidence="6 8" id="KW-0472">Membrane</keyword>
<dbReference type="InterPro" id="IPR050814">
    <property type="entry name" value="Myo-inositol_Transporter"/>
</dbReference>
<comment type="subcellular location">
    <subcellularLocation>
        <location evidence="1">Membrane</location>
        <topology evidence="1">Multi-pass membrane protein</topology>
    </subcellularLocation>
</comment>
<keyword evidence="5 8" id="KW-1133">Transmembrane helix</keyword>
<accession>A0A2B7Z1H0</accession>
<evidence type="ECO:0000256" key="7">
    <source>
        <dbReference type="SAM" id="MobiDB-lite"/>
    </source>
</evidence>
<dbReference type="InterPro" id="IPR003663">
    <property type="entry name" value="Sugar/inositol_transpt"/>
</dbReference>
<dbReference type="PROSITE" id="PS00217">
    <property type="entry name" value="SUGAR_TRANSPORT_2"/>
    <property type="match status" value="1"/>
</dbReference>
<evidence type="ECO:0000313" key="11">
    <source>
        <dbReference type="Proteomes" id="UP000224634"/>
    </source>
</evidence>
<evidence type="ECO:0000256" key="4">
    <source>
        <dbReference type="ARBA" id="ARBA00022692"/>
    </source>
</evidence>
<evidence type="ECO:0000256" key="1">
    <source>
        <dbReference type="ARBA" id="ARBA00004141"/>
    </source>
</evidence>
<feature type="transmembrane region" description="Helical" evidence="8">
    <location>
        <begin position="500"/>
        <end position="522"/>
    </location>
</feature>
<feature type="domain" description="Major facilitator superfamily (MFS) profile" evidence="9">
    <location>
        <begin position="157"/>
        <end position="635"/>
    </location>
</feature>
<dbReference type="GO" id="GO:0015791">
    <property type="term" value="P:polyol transmembrane transport"/>
    <property type="evidence" value="ECO:0007669"/>
    <property type="project" value="UniProtKB-ARBA"/>
</dbReference>
<feature type="transmembrane region" description="Helical" evidence="8">
    <location>
        <begin position="238"/>
        <end position="258"/>
    </location>
</feature>
<dbReference type="PROSITE" id="PS50850">
    <property type="entry name" value="MFS"/>
    <property type="match status" value="1"/>
</dbReference>
<feature type="transmembrane region" description="Helical" evidence="8">
    <location>
        <begin position="297"/>
        <end position="319"/>
    </location>
</feature>
<name>A0A2B7Z1H0_POLH7</name>
<dbReference type="Gene3D" id="1.20.1250.20">
    <property type="entry name" value="MFS general substrate transporter like domains"/>
    <property type="match status" value="1"/>
</dbReference>
<dbReference type="PANTHER" id="PTHR48020:SF40">
    <property type="entry name" value="MAJOR FACILITATOR SUPERFAMILY (MFS) PROFILE DOMAIN-CONTAINING PROTEIN"/>
    <property type="match status" value="1"/>
</dbReference>
<dbReference type="EMBL" id="PDNA01000010">
    <property type="protein sequence ID" value="PGH27083.1"/>
    <property type="molecule type" value="Genomic_DNA"/>
</dbReference>
<dbReference type="Proteomes" id="UP000224634">
    <property type="component" value="Unassembled WGS sequence"/>
</dbReference>
<dbReference type="GO" id="GO:0015798">
    <property type="term" value="P:myo-inositol transport"/>
    <property type="evidence" value="ECO:0007669"/>
    <property type="project" value="UniProtKB-ARBA"/>
</dbReference>
<dbReference type="OrthoDB" id="6339427at2759"/>
<dbReference type="InterPro" id="IPR005829">
    <property type="entry name" value="Sugar_transporter_CS"/>
</dbReference>
<dbReference type="PRINTS" id="PR00171">
    <property type="entry name" value="SUGRTRNSPORT"/>
</dbReference>
<dbReference type="InterPro" id="IPR005828">
    <property type="entry name" value="MFS_sugar_transport-like"/>
</dbReference>
<evidence type="ECO:0000259" key="9">
    <source>
        <dbReference type="PROSITE" id="PS50850"/>
    </source>
</evidence>
<dbReference type="STRING" id="1447883.A0A2B7Z1H0"/>
<feature type="transmembrane region" description="Helical" evidence="8">
    <location>
        <begin position="436"/>
        <end position="457"/>
    </location>
</feature>
<protein>
    <recommendedName>
        <fullName evidence="9">Major facilitator superfamily (MFS) profile domain-containing protein</fullName>
    </recommendedName>
</protein>
<proteinExistence type="inferred from homology"/>
<keyword evidence="4 8" id="KW-0812">Transmembrane</keyword>
<dbReference type="InterPro" id="IPR036259">
    <property type="entry name" value="MFS_trans_sf"/>
</dbReference>
<evidence type="ECO:0000256" key="5">
    <source>
        <dbReference type="ARBA" id="ARBA00022989"/>
    </source>
</evidence>
<dbReference type="PANTHER" id="PTHR48020">
    <property type="entry name" value="PROTON MYO-INOSITOL COTRANSPORTER"/>
    <property type="match status" value="1"/>
</dbReference>
<feature type="region of interest" description="Disordered" evidence="7">
    <location>
        <begin position="42"/>
        <end position="68"/>
    </location>
</feature>
<dbReference type="SUPFAM" id="SSF103473">
    <property type="entry name" value="MFS general substrate transporter"/>
    <property type="match status" value="1"/>
</dbReference>
<organism evidence="10 11">
    <name type="scientific">Polytolypa hystricis (strain UAMH7299)</name>
    <dbReference type="NCBI Taxonomy" id="1447883"/>
    <lineage>
        <taxon>Eukaryota</taxon>
        <taxon>Fungi</taxon>
        <taxon>Dikarya</taxon>
        <taxon>Ascomycota</taxon>
        <taxon>Pezizomycotina</taxon>
        <taxon>Eurotiomycetes</taxon>
        <taxon>Eurotiomycetidae</taxon>
        <taxon>Onygenales</taxon>
        <taxon>Onygenales incertae sedis</taxon>
        <taxon>Polytolypa</taxon>
    </lineage>
</organism>
<dbReference type="GO" id="GO:0022857">
    <property type="term" value="F:transmembrane transporter activity"/>
    <property type="evidence" value="ECO:0007669"/>
    <property type="project" value="InterPro"/>
</dbReference>
<dbReference type="InterPro" id="IPR020846">
    <property type="entry name" value="MFS_dom"/>
</dbReference>
<evidence type="ECO:0000256" key="6">
    <source>
        <dbReference type="ARBA" id="ARBA00023136"/>
    </source>
</evidence>
<dbReference type="Pfam" id="PF00083">
    <property type="entry name" value="Sugar_tr"/>
    <property type="match status" value="1"/>
</dbReference>
<evidence type="ECO:0000256" key="8">
    <source>
        <dbReference type="SAM" id="Phobius"/>
    </source>
</evidence>
<comment type="caution">
    <text evidence="10">The sequence shown here is derived from an EMBL/GenBank/DDBJ whole genome shotgun (WGS) entry which is preliminary data.</text>
</comment>
<reference evidence="10 11" key="1">
    <citation type="submission" date="2017-10" db="EMBL/GenBank/DDBJ databases">
        <title>Comparative genomics in systemic dimorphic fungi from Ajellomycetaceae.</title>
        <authorList>
            <person name="Munoz J.F."/>
            <person name="Mcewen J.G."/>
            <person name="Clay O.K."/>
            <person name="Cuomo C.A."/>
        </authorList>
    </citation>
    <scope>NUCLEOTIDE SEQUENCE [LARGE SCALE GENOMIC DNA]</scope>
    <source>
        <strain evidence="10 11">UAMH7299</strain>
    </source>
</reference>
<keyword evidence="11" id="KW-1185">Reference proteome</keyword>
<feature type="transmembrane region" description="Helical" evidence="8">
    <location>
        <begin position="570"/>
        <end position="592"/>
    </location>
</feature>
<evidence type="ECO:0000256" key="3">
    <source>
        <dbReference type="ARBA" id="ARBA00022448"/>
    </source>
</evidence>
<feature type="transmembrane region" description="Helical" evidence="8">
    <location>
        <begin position="528"/>
        <end position="550"/>
    </location>
</feature>
<sequence length="721" mass="80190">MGIEFSIMEGDQGRVETGRMLSILSNYTSRHLVDVASSTNDAEIPTKMNGQDHYSPRGEDPGTIERQTSRPTINFEQAVIDNPLKRYAPEQLDEVATRFAKHFKFTGLEDLFRKAARCARDPKVAHTVPSLTPAEKEVLKYEGKIKFWKQPKQLKIAIITCCLGAIIQGWNQTGINGANIRWPDVLNPRLHIKKTDPNYDVADVWYYAGVNAITYFTAALVGAWISDPLQELFFGRRAAMLFAGLAIFSSTIGGAFVHTVPALLGTRLVLGIGMGCKASVIPIYSAEVSPGNIRGTLGVNWQIMDTVGIALGFAANLILSVLDENLAWRCQMASGFVPTLPFLVLIYVCPESPRFLLKKRDYHGAYESLLALRGVPLLAARDLFYMHVQLLAETKLAYTDLGDVGENETYQDELEKITYVNRVLQLVRVPRVRRSAMAAFAIMISQQLCGVNVFAFYSSTFFNDLNDDAGRKAMGLSLGTGNSRFGIPAYWLIEKWGRRALLLISIPGMAVSLLACGASFYIDNNTTRVGVVAFFIFVFMFFYSPGMGPVPFAMSSEIFMSVNREVGMSWAVWVNLFAAGILTLLVPPLTAILGGHGTTEDNVDLSHVQGRILFVFAVLNVVAFTLCYFLVPETSGATISKSASNMEYMSLEELNYIFDTPTSKHVEYQTKIILPWAINRLIPRRPREPRPEPLYRWAKSQAQEEVEMMEAFPLEDSDSAL</sequence>